<name>A0A9X2DCX9_9ACTN</name>
<keyword evidence="9" id="KW-1185">Reference proteome</keyword>
<gene>
    <name evidence="8" type="ORF">M8330_17975</name>
</gene>
<dbReference type="RefSeq" id="WP_250828488.1">
    <property type="nucleotide sequence ID" value="NZ_JAMOIL010000030.1"/>
</dbReference>
<dbReference type="SUPFAM" id="SSF56349">
    <property type="entry name" value="DNA breaking-rejoining enzymes"/>
    <property type="match status" value="1"/>
</dbReference>
<reference evidence="8" key="1">
    <citation type="submission" date="2022-05" db="EMBL/GenBank/DDBJ databases">
        <authorList>
            <person name="Tuo L."/>
        </authorList>
    </citation>
    <scope>NUCLEOTIDE SEQUENCE</scope>
    <source>
        <strain evidence="8">BSK12Z-4</strain>
    </source>
</reference>
<keyword evidence="2 4" id="KW-0238">DNA-binding</keyword>
<dbReference type="InterPro" id="IPR002104">
    <property type="entry name" value="Integrase_catalytic"/>
</dbReference>
<dbReference type="Pfam" id="PF00589">
    <property type="entry name" value="Phage_integrase"/>
    <property type="match status" value="1"/>
</dbReference>
<dbReference type="Gene3D" id="1.10.150.130">
    <property type="match status" value="1"/>
</dbReference>
<keyword evidence="1" id="KW-0229">DNA integration</keyword>
<accession>A0A9X2DCX9</accession>
<feature type="domain" description="Tyr recombinase" evidence="6">
    <location>
        <begin position="120"/>
        <end position="301"/>
    </location>
</feature>
<evidence type="ECO:0000256" key="3">
    <source>
        <dbReference type="ARBA" id="ARBA00023172"/>
    </source>
</evidence>
<keyword evidence="3" id="KW-0233">DNA recombination</keyword>
<feature type="domain" description="Core-binding (CB)" evidence="7">
    <location>
        <begin position="10"/>
        <end position="100"/>
    </location>
</feature>
<dbReference type="Proteomes" id="UP001139485">
    <property type="component" value="Unassembled WGS sequence"/>
</dbReference>
<dbReference type="PROSITE" id="PS51898">
    <property type="entry name" value="TYR_RECOMBINASE"/>
    <property type="match status" value="1"/>
</dbReference>
<dbReference type="Gene3D" id="1.10.443.10">
    <property type="entry name" value="Intergrase catalytic core"/>
    <property type="match status" value="1"/>
</dbReference>
<evidence type="ECO:0000256" key="1">
    <source>
        <dbReference type="ARBA" id="ARBA00022908"/>
    </source>
</evidence>
<evidence type="ECO:0000256" key="2">
    <source>
        <dbReference type="ARBA" id="ARBA00023125"/>
    </source>
</evidence>
<proteinExistence type="predicted"/>
<dbReference type="InterPro" id="IPR004107">
    <property type="entry name" value="Integrase_SAM-like_N"/>
</dbReference>
<organism evidence="8 9">
    <name type="scientific">Nocardioides bruguierae</name>
    <dbReference type="NCBI Taxonomy" id="2945102"/>
    <lineage>
        <taxon>Bacteria</taxon>
        <taxon>Bacillati</taxon>
        <taxon>Actinomycetota</taxon>
        <taxon>Actinomycetes</taxon>
        <taxon>Propionibacteriales</taxon>
        <taxon>Nocardioidaceae</taxon>
        <taxon>Nocardioides</taxon>
    </lineage>
</organism>
<evidence type="ECO:0000256" key="5">
    <source>
        <dbReference type="SAM" id="MobiDB-lite"/>
    </source>
</evidence>
<evidence type="ECO:0000259" key="7">
    <source>
        <dbReference type="PROSITE" id="PS51900"/>
    </source>
</evidence>
<dbReference type="GO" id="GO:0015074">
    <property type="term" value="P:DNA integration"/>
    <property type="evidence" value="ECO:0007669"/>
    <property type="project" value="UniProtKB-KW"/>
</dbReference>
<feature type="region of interest" description="Disordered" evidence="5">
    <location>
        <begin position="284"/>
        <end position="309"/>
    </location>
</feature>
<dbReference type="InterPro" id="IPR050090">
    <property type="entry name" value="Tyrosine_recombinase_XerCD"/>
</dbReference>
<dbReference type="GO" id="GO:0003677">
    <property type="term" value="F:DNA binding"/>
    <property type="evidence" value="ECO:0007669"/>
    <property type="project" value="UniProtKB-UniRule"/>
</dbReference>
<dbReference type="AlphaFoldDB" id="A0A9X2DCX9"/>
<dbReference type="EMBL" id="JAMOIL010000030">
    <property type="protein sequence ID" value="MCM0622184.1"/>
    <property type="molecule type" value="Genomic_DNA"/>
</dbReference>
<comment type="caution">
    <text evidence="8">The sequence shown here is derived from an EMBL/GenBank/DDBJ whole genome shotgun (WGS) entry which is preliminary data.</text>
</comment>
<dbReference type="InterPro" id="IPR044068">
    <property type="entry name" value="CB"/>
</dbReference>
<dbReference type="InterPro" id="IPR013762">
    <property type="entry name" value="Integrase-like_cat_sf"/>
</dbReference>
<evidence type="ECO:0000313" key="9">
    <source>
        <dbReference type="Proteomes" id="UP001139485"/>
    </source>
</evidence>
<evidence type="ECO:0000313" key="8">
    <source>
        <dbReference type="EMBL" id="MCM0622184.1"/>
    </source>
</evidence>
<evidence type="ECO:0000256" key="4">
    <source>
        <dbReference type="PROSITE-ProRule" id="PRU01248"/>
    </source>
</evidence>
<protein>
    <submittedName>
        <fullName evidence="8">Site-specific integrase</fullName>
    </submittedName>
</protein>
<sequence length="309" mass="34548">MNGSLPALAGNLDPVQSTYLSTIASPDSDSSRYTYRAWLDRFLAWCDVNQLDPLSLKRLQLEVYIQHLLTDGRIRGTGGLKPSTVNTAFTPVRVFYEIAVDEELILRDPTRRLKLPKYEYTKRQLVPTRDFMLFLEVAKTTSPRHWACAALLSGLALRIHEVAALRVEDYLPNVEQGQHVLVYRQKGGKTARTPVPLPTLQALEAVRAGRTEGPLIPKRDGGQLTRTGAAGLVTTINRRAMAQGMKKPINPHLVRAMAITEAFEMGMTGRDVQAFARHADPRTTRRHYDLGNGNHYRHPAHQIAGRLAV</sequence>
<dbReference type="InterPro" id="IPR010998">
    <property type="entry name" value="Integrase_recombinase_N"/>
</dbReference>
<dbReference type="PANTHER" id="PTHR30349:SF81">
    <property type="entry name" value="TYROSINE RECOMBINASE XERC"/>
    <property type="match status" value="1"/>
</dbReference>
<evidence type="ECO:0000259" key="6">
    <source>
        <dbReference type="PROSITE" id="PS51898"/>
    </source>
</evidence>
<dbReference type="PANTHER" id="PTHR30349">
    <property type="entry name" value="PHAGE INTEGRASE-RELATED"/>
    <property type="match status" value="1"/>
</dbReference>
<dbReference type="GO" id="GO:0006310">
    <property type="term" value="P:DNA recombination"/>
    <property type="evidence" value="ECO:0007669"/>
    <property type="project" value="UniProtKB-KW"/>
</dbReference>
<dbReference type="PROSITE" id="PS51900">
    <property type="entry name" value="CB"/>
    <property type="match status" value="1"/>
</dbReference>
<dbReference type="Pfam" id="PF13495">
    <property type="entry name" value="Phage_int_SAM_4"/>
    <property type="match status" value="1"/>
</dbReference>
<dbReference type="InterPro" id="IPR011010">
    <property type="entry name" value="DNA_brk_join_enz"/>
</dbReference>